<feature type="region of interest" description="Disordered" evidence="1">
    <location>
        <begin position="20"/>
        <end position="69"/>
    </location>
</feature>
<name>A0A0I9R2U5_BRUMA</name>
<feature type="compositionally biased region" description="Polar residues" evidence="1">
    <location>
        <begin position="20"/>
        <end position="32"/>
    </location>
</feature>
<accession>A0A0I9R2U5</accession>
<organism evidence="2">
    <name type="scientific">Brugia malayi</name>
    <name type="common">Filarial nematode worm</name>
    <dbReference type="NCBI Taxonomy" id="6279"/>
    <lineage>
        <taxon>Eukaryota</taxon>
        <taxon>Metazoa</taxon>
        <taxon>Ecdysozoa</taxon>
        <taxon>Nematoda</taxon>
        <taxon>Chromadorea</taxon>
        <taxon>Rhabditida</taxon>
        <taxon>Spirurina</taxon>
        <taxon>Spiruromorpha</taxon>
        <taxon>Filarioidea</taxon>
        <taxon>Onchocercidae</taxon>
        <taxon>Brugia</taxon>
    </lineage>
</organism>
<reference evidence="2" key="1">
    <citation type="journal article" date="2007" name="Science">
        <title>Draft genome of the filarial nematode parasite Brugia malayi.</title>
        <authorList>
            <person name="Ghedin E."/>
            <person name="Wang S."/>
            <person name="Spiro D."/>
            <person name="Caler E."/>
            <person name="Zhao Q."/>
            <person name="Crabtree J."/>
            <person name="Allen J.E."/>
            <person name="Delcher A.L."/>
            <person name="Guiliano D.B."/>
            <person name="Miranda-Saavedra D."/>
            <person name="Angiuoli S.V."/>
            <person name="Creasy T."/>
            <person name="Amedeo P."/>
            <person name="Haas B."/>
            <person name="El-Sayed N.M."/>
            <person name="Wortman J.R."/>
            <person name="Feldblyum T."/>
            <person name="Tallon L."/>
            <person name="Schatz M."/>
            <person name="Shumway M."/>
            <person name="Koo H."/>
            <person name="Salzberg S.L."/>
            <person name="Schobel S."/>
            <person name="Pertea M."/>
            <person name="Pop M."/>
            <person name="White O."/>
            <person name="Barton G.J."/>
            <person name="Carlow C.K."/>
            <person name="Crawford M.J."/>
            <person name="Daub J."/>
            <person name="Dimmic M.W."/>
            <person name="Estes C.F."/>
            <person name="Foster J.M."/>
            <person name="Ganatra M."/>
            <person name="Gregory W.F."/>
            <person name="Johnson N.M."/>
            <person name="Jin J."/>
            <person name="Komuniecki R."/>
            <person name="Korf I."/>
            <person name="Kumar S."/>
            <person name="Laney S."/>
            <person name="Li B.W."/>
            <person name="Li W."/>
            <person name="Lindblom T.H."/>
            <person name="Lustigman S."/>
            <person name="Ma D."/>
            <person name="Maina C.V."/>
            <person name="Martin D.M."/>
            <person name="McCarter J.P."/>
            <person name="McReynolds L."/>
            <person name="Mitreva M."/>
            <person name="Nutman T.B."/>
            <person name="Parkinson J."/>
            <person name="Peregrin-Alvarez J.M."/>
            <person name="Poole C."/>
            <person name="Ren Q."/>
            <person name="Saunders L."/>
            <person name="Sluder A.E."/>
            <person name="Smith K."/>
            <person name="Stanke M."/>
            <person name="Unnasch T.R."/>
            <person name="Ware J."/>
            <person name="Wei A.D."/>
            <person name="Weil G."/>
            <person name="Williams D.J."/>
            <person name="Zhang Y."/>
            <person name="Williams S.A."/>
            <person name="Fraser-Liggett C."/>
            <person name="Slatko B."/>
            <person name="Blaxter M.L."/>
            <person name="Scott A.L."/>
        </authorList>
    </citation>
    <scope>NUCLEOTIDE SEQUENCE</scope>
    <source>
        <strain evidence="2">FR3</strain>
    </source>
</reference>
<reference evidence="2" key="2">
    <citation type="submission" date="2012-12" db="EMBL/GenBank/DDBJ databases">
        <authorList>
            <person name="Gao Y.W."/>
            <person name="Fan S.T."/>
            <person name="Sun H.T."/>
            <person name="Wang Z."/>
            <person name="Gao X.L."/>
            <person name="Li Y.G."/>
            <person name="Wang T.C."/>
            <person name="Zhang K."/>
            <person name="Xu W.W."/>
            <person name="Yu Z.J."/>
            <person name="Xia X.Z."/>
        </authorList>
    </citation>
    <scope>NUCLEOTIDE SEQUENCE</scope>
    <source>
        <strain evidence="2">FR3</strain>
    </source>
</reference>
<dbReference type="AlphaFoldDB" id="A0A0I9R2U5"/>
<proteinExistence type="predicted"/>
<sequence length="69" mass="7699">MTDKLNESTAAENLRAELTQELSSGRSRLQIRSKSFSSSSTNFTELKKAQAHGYSKQLKSERRNGFSSS</sequence>
<evidence type="ECO:0000313" key="2">
    <source>
        <dbReference type="EMBL" id="CTP81016.1"/>
    </source>
</evidence>
<dbReference type="EMBL" id="LN856924">
    <property type="protein sequence ID" value="CTP81016.1"/>
    <property type="molecule type" value="Genomic_DNA"/>
</dbReference>
<gene>
    <name evidence="2" type="ORF">Bm383</name>
    <name evidence="2" type="ORF">BM_Bm383</name>
</gene>
<protein>
    <submittedName>
        <fullName evidence="2">Bm383</fullName>
    </submittedName>
</protein>
<evidence type="ECO:0000256" key="1">
    <source>
        <dbReference type="SAM" id="MobiDB-lite"/>
    </source>
</evidence>
<feature type="compositionally biased region" description="Basic and acidic residues" evidence="1">
    <location>
        <begin position="58"/>
        <end position="69"/>
    </location>
</feature>